<feature type="compositionally biased region" description="Acidic residues" evidence="1">
    <location>
        <begin position="78"/>
        <end position="89"/>
    </location>
</feature>
<organism evidence="2 3">
    <name type="scientific">Globisporangium ultimum (strain ATCC 200006 / CBS 805.95 / DAOM BR144)</name>
    <name type="common">Pythium ultimum</name>
    <dbReference type="NCBI Taxonomy" id="431595"/>
    <lineage>
        <taxon>Eukaryota</taxon>
        <taxon>Sar</taxon>
        <taxon>Stramenopiles</taxon>
        <taxon>Oomycota</taxon>
        <taxon>Peronosporomycetes</taxon>
        <taxon>Pythiales</taxon>
        <taxon>Pythiaceae</taxon>
        <taxon>Globisporangium</taxon>
    </lineage>
</organism>
<reference evidence="3" key="2">
    <citation type="submission" date="2010-04" db="EMBL/GenBank/DDBJ databases">
        <authorList>
            <person name="Buell R."/>
            <person name="Hamilton J."/>
            <person name="Hostetler J."/>
        </authorList>
    </citation>
    <scope>NUCLEOTIDE SEQUENCE [LARGE SCALE GENOMIC DNA]</scope>
    <source>
        <strain evidence="3">DAOM:BR144</strain>
    </source>
</reference>
<feature type="compositionally biased region" description="Acidic residues" evidence="1">
    <location>
        <begin position="104"/>
        <end position="120"/>
    </location>
</feature>
<dbReference type="OMA" id="CFVHHIA"/>
<keyword evidence="3" id="KW-1185">Reference proteome</keyword>
<evidence type="ECO:0000256" key="1">
    <source>
        <dbReference type="SAM" id="MobiDB-lite"/>
    </source>
</evidence>
<evidence type="ECO:0000313" key="3">
    <source>
        <dbReference type="Proteomes" id="UP000019132"/>
    </source>
</evidence>
<evidence type="ECO:0000313" key="2">
    <source>
        <dbReference type="EnsemblProtists" id="PYU1_T006165"/>
    </source>
</evidence>
<dbReference type="Proteomes" id="UP000019132">
    <property type="component" value="Unassembled WGS sequence"/>
</dbReference>
<name>K3WMH3_GLOUD</name>
<dbReference type="EMBL" id="GL376625">
    <property type="status" value="NOT_ANNOTATED_CDS"/>
    <property type="molecule type" value="Genomic_DNA"/>
</dbReference>
<dbReference type="VEuPathDB" id="FungiDB:PYU1_G006153"/>
<feature type="region of interest" description="Disordered" evidence="1">
    <location>
        <begin position="1"/>
        <end position="120"/>
    </location>
</feature>
<sequence length="303" mass="34288">MTSSFKQKKMKTLVTRKKTRKRRMQSGMTHEDDSGRLFQPPSQRDPRWKKSTADSLVRSIVQNKRQKTAHVSATNSDNDSDEENEDDGFDVVAAPKEDFASSAESEEDEDAVESEPEEYDEDNFVKHPLQYCTSLDDCVAKAAVQYQQIRKMDGRQKAKVLLMVETPVLRKALKTKLNVKQELVKGTSRIGIKSVKANSMQYKNIAILKTPMERFEEANTPLLKDFKMGKLATLIAEDASYYPYSDLKLNKVVFLAKTAAAAINLDRSLLTELNLHVLVVNDGAKSVTDEQKQALKKFYAVKQ</sequence>
<reference evidence="2" key="3">
    <citation type="submission" date="2015-02" db="UniProtKB">
        <authorList>
            <consortium name="EnsemblProtists"/>
        </authorList>
    </citation>
    <scope>IDENTIFICATION</scope>
    <source>
        <strain evidence="2">DAOM BR144</strain>
    </source>
</reference>
<dbReference type="eggNOG" id="ENOG502SK6J">
    <property type="taxonomic scope" value="Eukaryota"/>
</dbReference>
<protein>
    <submittedName>
        <fullName evidence="2">Uncharacterized protein</fullName>
    </submittedName>
</protein>
<accession>K3WMH3</accession>
<dbReference type="HOGENOM" id="CLU_988586_0_0_1"/>
<dbReference type="EnsemblProtists" id="PYU1_T006165">
    <property type="protein sequence ID" value="PYU1_T006165"/>
    <property type="gene ID" value="PYU1_G006153"/>
</dbReference>
<reference evidence="3" key="1">
    <citation type="journal article" date="2010" name="Genome Biol.">
        <title>Genome sequence of the necrotrophic plant pathogen Pythium ultimum reveals original pathogenicity mechanisms and effector repertoire.</title>
        <authorList>
            <person name="Levesque C.A."/>
            <person name="Brouwer H."/>
            <person name="Cano L."/>
            <person name="Hamilton J.P."/>
            <person name="Holt C."/>
            <person name="Huitema E."/>
            <person name="Raffaele S."/>
            <person name="Robideau G.P."/>
            <person name="Thines M."/>
            <person name="Win J."/>
            <person name="Zerillo M.M."/>
            <person name="Beakes G.W."/>
            <person name="Boore J.L."/>
            <person name="Busam D."/>
            <person name="Dumas B."/>
            <person name="Ferriera S."/>
            <person name="Fuerstenberg S.I."/>
            <person name="Gachon C.M."/>
            <person name="Gaulin E."/>
            <person name="Govers F."/>
            <person name="Grenville-Briggs L."/>
            <person name="Horner N."/>
            <person name="Hostetler J."/>
            <person name="Jiang R.H."/>
            <person name="Johnson J."/>
            <person name="Krajaejun T."/>
            <person name="Lin H."/>
            <person name="Meijer H.J."/>
            <person name="Moore B."/>
            <person name="Morris P."/>
            <person name="Phuntmart V."/>
            <person name="Puiu D."/>
            <person name="Shetty J."/>
            <person name="Stajich J.E."/>
            <person name="Tripathy S."/>
            <person name="Wawra S."/>
            <person name="van West P."/>
            <person name="Whitty B.R."/>
            <person name="Coutinho P.M."/>
            <person name="Henrissat B."/>
            <person name="Martin F."/>
            <person name="Thomas P.D."/>
            <person name="Tyler B.M."/>
            <person name="De Vries R.P."/>
            <person name="Kamoun S."/>
            <person name="Yandell M."/>
            <person name="Tisserat N."/>
            <person name="Buell C.R."/>
        </authorList>
    </citation>
    <scope>NUCLEOTIDE SEQUENCE</scope>
    <source>
        <strain evidence="3">DAOM:BR144</strain>
    </source>
</reference>
<proteinExistence type="predicted"/>
<dbReference type="InParanoid" id="K3WMH3"/>
<dbReference type="AlphaFoldDB" id="K3WMH3"/>
<feature type="compositionally biased region" description="Basic residues" evidence="1">
    <location>
        <begin position="1"/>
        <end position="24"/>
    </location>
</feature>